<feature type="domain" description="Rad60/SUMO-like" evidence="2">
    <location>
        <begin position="397"/>
        <end position="462"/>
    </location>
</feature>
<organism evidence="3 4">
    <name type="scientific">Dichotomopilus funicola</name>
    <dbReference type="NCBI Taxonomy" id="1934379"/>
    <lineage>
        <taxon>Eukaryota</taxon>
        <taxon>Fungi</taxon>
        <taxon>Dikarya</taxon>
        <taxon>Ascomycota</taxon>
        <taxon>Pezizomycotina</taxon>
        <taxon>Sordariomycetes</taxon>
        <taxon>Sordariomycetidae</taxon>
        <taxon>Sordariales</taxon>
        <taxon>Chaetomiaceae</taxon>
        <taxon>Dichotomopilus</taxon>
    </lineage>
</organism>
<dbReference type="Gene3D" id="3.10.20.90">
    <property type="entry name" value="Phosphatidylinositol 3-kinase Catalytic Subunit, Chain A, domain 1"/>
    <property type="match status" value="1"/>
</dbReference>
<feature type="compositionally biased region" description="Acidic residues" evidence="1">
    <location>
        <begin position="49"/>
        <end position="60"/>
    </location>
</feature>
<dbReference type="Pfam" id="PF11976">
    <property type="entry name" value="Rad60-SLD"/>
    <property type="match status" value="1"/>
</dbReference>
<evidence type="ECO:0000313" key="3">
    <source>
        <dbReference type="EMBL" id="KAK4140366.1"/>
    </source>
</evidence>
<protein>
    <recommendedName>
        <fullName evidence="2">Rad60/SUMO-like domain-containing protein</fullName>
    </recommendedName>
</protein>
<feature type="compositionally biased region" description="Basic residues" evidence="1">
    <location>
        <begin position="11"/>
        <end position="20"/>
    </location>
</feature>
<reference evidence="3" key="2">
    <citation type="submission" date="2023-05" db="EMBL/GenBank/DDBJ databases">
        <authorList>
            <consortium name="Lawrence Berkeley National Laboratory"/>
            <person name="Steindorff A."/>
            <person name="Hensen N."/>
            <person name="Bonometti L."/>
            <person name="Westerberg I."/>
            <person name="Brannstrom I.O."/>
            <person name="Guillou S."/>
            <person name="Cros-Aarteil S."/>
            <person name="Calhoun S."/>
            <person name="Haridas S."/>
            <person name="Kuo A."/>
            <person name="Mondo S."/>
            <person name="Pangilinan J."/>
            <person name="Riley R."/>
            <person name="Labutti K."/>
            <person name="Andreopoulos B."/>
            <person name="Lipzen A."/>
            <person name="Chen C."/>
            <person name="Yanf M."/>
            <person name="Daum C."/>
            <person name="Ng V."/>
            <person name="Clum A."/>
            <person name="Ohm R."/>
            <person name="Martin F."/>
            <person name="Silar P."/>
            <person name="Natvig D."/>
            <person name="Lalanne C."/>
            <person name="Gautier V."/>
            <person name="Ament-Velasquez S.L."/>
            <person name="Kruys A."/>
            <person name="Hutchinson M.I."/>
            <person name="Powell A.J."/>
            <person name="Barry K."/>
            <person name="Miller A.N."/>
            <person name="Grigoriev I.V."/>
            <person name="Debuchy R."/>
            <person name="Gladieux P."/>
            <person name="Thoren M.H."/>
            <person name="Johannesson H."/>
        </authorList>
    </citation>
    <scope>NUCLEOTIDE SEQUENCE</scope>
    <source>
        <strain evidence="3">CBS 141.50</strain>
    </source>
</reference>
<dbReference type="EMBL" id="MU853633">
    <property type="protein sequence ID" value="KAK4140366.1"/>
    <property type="molecule type" value="Genomic_DNA"/>
</dbReference>
<reference evidence="3" key="1">
    <citation type="journal article" date="2023" name="Mol. Phylogenet. Evol.">
        <title>Genome-scale phylogeny and comparative genomics of the fungal order Sordariales.</title>
        <authorList>
            <person name="Hensen N."/>
            <person name="Bonometti L."/>
            <person name="Westerberg I."/>
            <person name="Brannstrom I.O."/>
            <person name="Guillou S."/>
            <person name="Cros-Aarteil S."/>
            <person name="Calhoun S."/>
            <person name="Haridas S."/>
            <person name="Kuo A."/>
            <person name="Mondo S."/>
            <person name="Pangilinan J."/>
            <person name="Riley R."/>
            <person name="LaButti K."/>
            <person name="Andreopoulos B."/>
            <person name="Lipzen A."/>
            <person name="Chen C."/>
            <person name="Yan M."/>
            <person name="Daum C."/>
            <person name="Ng V."/>
            <person name="Clum A."/>
            <person name="Steindorff A."/>
            <person name="Ohm R.A."/>
            <person name="Martin F."/>
            <person name="Silar P."/>
            <person name="Natvig D.O."/>
            <person name="Lalanne C."/>
            <person name="Gautier V."/>
            <person name="Ament-Velasquez S.L."/>
            <person name="Kruys A."/>
            <person name="Hutchinson M.I."/>
            <person name="Powell A.J."/>
            <person name="Barry K."/>
            <person name="Miller A.N."/>
            <person name="Grigoriev I.V."/>
            <person name="Debuchy R."/>
            <person name="Gladieux P."/>
            <person name="Hiltunen Thoren M."/>
            <person name="Johannesson H."/>
        </authorList>
    </citation>
    <scope>NUCLEOTIDE SEQUENCE</scope>
    <source>
        <strain evidence="3">CBS 141.50</strain>
    </source>
</reference>
<keyword evidence="4" id="KW-1185">Reference proteome</keyword>
<dbReference type="RefSeq" id="XP_062633737.1">
    <property type="nucleotide sequence ID" value="XM_062778325.1"/>
</dbReference>
<evidence type="ECO:0000259" key="2">
    <source>
        <dbReference type="Pfam" id="PF11976"/>
    </source>
</evidence>
<dbReference type="InterPro" id="IPR022617">
    <property type="entry name" value="Rad60/SUMO-like_dom"/>
</dbReference>
<name>A0AAN6UX17_9PEZI</name>
<comment type="caution">
    <text evidence="3">The sequence shown here is derived from an EMBL/GenBank/DDBJ whole genome shotgun (WGS) entry which is preliminary data.</text>
</comment>
<feature type="region of interest" description="Disordered" evidence="1">
    <location>
        <begin position="1"/>
        <end position="206"/>
    </location>
</feature>
<dbReference type="Proteomes" id="UP001302676">
    <property type="component" value="Unassembled WGS sequence"/>
</dbReference>
<dbReference type="GeneID" id="87814938"/>
<evidence type="ECO:0000313" key="4">
    <source>
        <dbReference type="Proteomes" id="UP001302676"/>
    </source>
</evidence>
<gene>
    <name evidence="3" type="ORF">C8A04DRAFT_15012</name>
</gene>
<accession>A0AAN6UX17</accession>
<evidence type="ECO:0000256" key="1">
    <source>
        <dbReference type="SAM" id="MobiDB-lite"/>
    </source>
</evidence>
<proteinExistence type="predicted"/>
<feature type="compositionally biased region" description="Low complexity" evidence="1">
    <location>
        <begin position="138"/>
        <end position="149"/>
    </location>
</feature>
<dbReference type="AlphaFoldDB" id="A0AAN6UX17"/>
<sequence length="473" mass="51141">MAQDSEVAAPTRRRFKRTVPRKPLAEAESTLGDNGDDLDFFRRSKDVFTEAEPEPEQDDVENQHTPNGRKRRKLSSTPPAKPSRSREPSTVADNSDDDDLIMDVKGKGKEVIPARKLSTPKMPSSSAHPPSTPGSSGGTPRRPGLRSSGLIPPTAAITVIDSDDSDSDNGLSTTTKKPPPSSSAPIPILSDLEDNNTDNETTATTRVPEAVAPDEFSEWVTKARALQQSPSQEAIVKVIITTRIPGLENHPLVIRRRLNQGVRLLVDVWLSKAQSITDMPAGAAAGGNNFFLTWKGNKVYRNSTLASLGASVDAKGDIVAPPGEEGYLSEGIHLEVWTEDAYEEFLKGRGQARALKLGVIGGDGVGGGNEEQGGGVAGNGEEEEELEAVATQKKKGIRMLLKAKEHEPVKLTARDETSVAILAEAFRTQRDIGAEWEVTVWFDGEKLEEDTVVGDLDVDPDEANQLEVHVKRR</sequence>
<feature type="compositionally biased region" description="Basic and acidic residues" evidence="1">
    <location>
        <begin position="102"/>
        <end position="113"/>
    </location>
</feature>
<feature type="compositionally biased region" description="Basic and acidic residues" evidence="1">
    <location>
        <begin position="39"/>
        <end position="48"/>
    </location>
</feature>